<keyword evidence="7" id="KW-1185">Reference proteome</keyword>
<reference evidence="6 7" key="2">
    <citation type="journal article" date="2021" name="Genomics">
        <title>High-quality reference genome for Clonorchis sinensis.</title>
        <authorList>
            <person name="Young N.D."/>
            <person name="Stroehlein A.J."/>
            <person name="Kinkar L."/>
            <person name="Wang T."/>
            <person name="Sohn W.M."/>
            <person name="Chang B.C.H."/>
            <person name="Kaur P."/>
            <person name="Weisz D."/>
            <person name="Dudchenko O."/>
            <person name="Aiden E.L."/>
            <person name="Korhonen P.K."/>
            <person name="Gasser R.B."/>
        </authorList>
    </citation>
    <scope>NUCLEOTIDE SEQUENCE [LARGE SCALE GENOMIC DNA]</scope>
    <source>
        <strain evidence="6">Cs-k2</strain>
    </source>
</reference>
<dbReference type="OrthoDB" id="10314008at2759"/>
<sequence>MQIVYLLAYFVIINATTITDATDFVDCGSTGAFVRRVTTSPCNGSPCILQKGAPASVRINFEAGRQSHPLDAAVHGRMASERITVLWSHNDVCDHVDQSCPLLPGRVYTYTFEGLVPSRYPAGVMRVRWELLDSEVTPFLCVEFNVQLVDPP</sequence>
<dbReference type="EMBL" id="NIRI02000077">
    <property type="protein sequence ID" value="KAG5441609.1"/>
    <property type="molecule type" value="Genomic_DNA"/>
</dbReference>
<evidence type="ECO:0000256" key="3">
    <source>
        <dbReference type="ARBA" id="ARBA00022525"/>
    </source>
</evidence>
<comment type="caution">
    <text evidence="6">The sequence shown here is derived from an EMBL/GenBank/DDBJ whole genome shotgun (WGS) entry which is preliminary data.</text>
</comment>
<dbReference type="AlphaFoldDB" id="A0A8T1LXY6"/>
<dbReference type="PANTHER" id="PTHR11306">
    <property type="entry name" value="NIEMANN PICK TYPE C2 PROTEIN NPC2-RELATED"/>
    <property type="match status" value="1"/>
</dbReference>
<dbReference type="SUPFAM" id="SSF81296">
    <property type="entry name" value="E set domains"/>
    <property type="match status" value="1"/>
</dbReference>
<organism evidence="6 7">
    <name type="scientific">Clonorchis sinensis</name>
    <name type="common">Chinese liver fluke</name>
    <dbReference type="NCBI Taxonomy" id="79923"/>
    <lineage>
        <taxon>Eukaryota</taxon>
        <taxon>Metazoa</taxon>
        <taxon>Spiralia</taxon>
        <taxon>Lophotrochozoa</taxon>
        <taxon>Platyhelminthes</taxon>
        <taxon>Trematoda</taxon>
        <taxon>Digenea</taxon>
        <taxon>Opisthorchiida</taxon>
        <taxon>Opisthorchiata</taxon>
        <taxon>Opisthorchiidae</taxon>
        <taxon>Clonorchis</taxon>
    </lineage>
</organism>
<dbReference type="SMART" id="SM00737">
    <property type="entry name" value="ML"/>
    <property type="match status" value="1"/>
</dbReference>
<dbReference type="InterPro" id="IPR014756">
    <property type="entry name" value="Ig_E-set"/>
</dbReference>
<evidence type="ECO:0000256" key="1">
    <source>
        <dbReference type="ARBA" id="ARBA00004613"/>
    </source>
</evidence>
<dbReference type="GO" id="GO:0005576">
    <property type="term" value="C:extracellular region"/>
    <property type="evidence" value="ECO:0007669"/>
    <property type="project" value="UniProtKB-SubCell"/>
</dbReference>
<evidence type="ECO:0000313" key="6">
    <source>
        <dbReference type="EMBL" id="KAG5441609.1"/>
    </source>
</evidence>
<dbReference type="InterPro" id="IPR003172">
    <property type="entry name" value="ML_dom"/>
</dbReference>
<dbReference type="GO" id="GO:0015918">
    <property type="term" value="P:sterol transport"/>
    <property type="evidence" value="ECO:0007669"/>
    <property type="project" value="InterPro"/>
</dbReference>
<dbReference type="PANTHER" id="PTHR11306:SF68">
    <property type="entry name" value="NPC INTRACELLULAR CHOLESTEROL TRANSPORTER 2"/>
    <property type="match status" value="1"/>
</dbReference>
<reference evidence="6 7" key="1">
    <citation type="journal article" date="2018" name="Biotechnol. Adv.">
        <title>Improved genomic resources and new bioinformatic workflow for the carcinogenic parasite Clonorchis sinensis: Biotechnological implications.</title>
        <authorList>
            <person name="Wang D."/>
            <person name="Korhonen P.K."/>
            <person name="Gasser R.B."/>
            <person name="Young N.D."/>
        </authorList>
    </citation>
    <scope>NUCLEOTIDE SEQUENCE [LARGE SCALE GENOMIC DNA]</scope>
    <source>
        <strain evidence="6">Cs-k2</strain>
    </source>
</reference>
<dbReference type="FunFam" id="2.60.40.770:FF:000001">
    <property type="entry name" value="NPC intracellular cholesterol transporter 2"/>
    <property type="match status" value="1"/>
</dbReference>
<feature type="chain" id="PRO_5035744617" evidence="4">
    <location>
        <begin position="22"/>
        <end position="152"/>
    </location>
</feature>
<dbReference type="InterPro" id="IPR039670">
    <property type="entry name" value="NPC2-like"/>
</dbReference>
<evidence type="ECO:0000256" key="2">
    <source>
        <dbReference type="ARBA" id="ARBA00006370"/>
    </source>
</evidence>
<dbReference type="Proteomes" id="UP000286415">
    <property type="component" value="Unassembled WGS sequence"/>
</dbReference>
<comment type="similarity">
    <text evidence="2">Belongs to the NPC2 family.</text>
</comment>
<evidence type="ECO:0000256" key="4">
    <source>
        <dbReference type="SAM" id="SignalP"/>
    </source>
</evidence>
<keyword evidence="4" id="KW-0732">Signal</keyword>
<gene>
    <name evidence="6" type="ORF">CSKR_202251</name>
</gene>
<feature type="domain" description="MD-2-related lipid-recognition" evidence="5">
    <location>
        <begin position="24"/>
        <end position="146"/>
    </location>
</feature>
<comment type="subcellular location">
    <subcellularLocation>
        <location evidence="1">Secreted</location>
    </subcellularLocation>
</comment>
<protein>
    <submittedName>
        <fullName evidence="6">NPC intracellular cholesterol transporter 2 a</fullName>
    </submittedName>
</protein>
<proteinExistence type="inferred from homology"/>
<accession>A0A8T1LXY6</accession>
<evidence type="ECO:0000313" key="7">
    <source>
        <dbReference type="Proteomes" id="UP000286415"/>
    </source>
</evidence>
<feature type="signal peptide" evidence="4">
    <location>
        <begin position="1"/>
        <end position="21"/>
    </location>
</feature>
<name>A0A8T1LXY6_CLOSI</name>
<keyword evidence="3" id="KW-0964">Secreted</keyword>
<evidence type="ECO:0000259" key="5">
    <source>
        <dbReference type="SMART" id="SM00737"/>
    </source>
</evidence>
<dbReference type="Pfam" id="PF02221">
    <property type="entry name" value="E1_DerP2_DerF2"/>
    <property type="match status" value="1"/>
</dbReference>
<dbReference type="GO" id="GO:0032934">
    <property type="term" value="F:sterol binding"/>
    <property type="evidence" value="ECO:0007669"/>
    <property type="project" value="InterPro"/>
</dbReference>
<dbReference type="Gene3D" id="2.60.40.770">
    <property type="match status" value="1"/>
</dbReference>